<comment type="caution">
    <text evidence="4">The sequence shown here is derived from an EMBL/GenBank/DDBJ whole genome shotgun (WGS) entry which is preliminary data.</text>
</comment>
<reference evidence="4 5" key="1">
    <citation type="journal article" date="2016" name="Sci. Rep.">
        <title>The genome sequence of the outbreeding globe artichoke constructed de novo incorporating a phase-aware low-pass sequencing strategy of F1 progeny.</title>
        <authorList>
            <person name="Scaglione D."/>
            <person name="Reyes-Chin-Wo S."/>
            <person name="Acquadro A."/>
            <person name="Froenicke L."/>
            <person name="Portis E."/>
            <person name="Beitel C."/>
            <person name="Tirone M."/>
            <person name="Mauro R."/>
            <person name="Lo Monaco A."/>
            <person name="Mauromicale G."/>
            <person name="Faccioli P."/>
            <person name="Cattivelli L."/>
            <person name="Rieseberg L."/>
            <person name="Michelmore R."/>
            <person name="Lanteri S."/>
        </authorList>
    </citation>
    <scope>NUCLEOTIDE SEQUENCE [LARGE SCALE GENOMIC DNA]</scope>
    <source>
        <strain evidence="4">2C</strain>
    </source>
</reference>
<evidence type="ECO:0000259" key="3">
    <source>
        <dbReference type="PROSITE" id="PS51752"/>
    </source>
</evidence>
<dbReference type="SUPFAM" id="SSF51101">
    <property type="entry name" value="Mannose-binding lectins"/>
    <property type="match status" value="1"/>
</dbReference>
<dbReference type="OMA" id="WIQSAGG"/>
<dbReference type="GO" id="GO:0030246">
    <property type="term" value="F:carbohydrate binding"/>
    <property type="evidence" value="ECO:0007669"/>
    <property type="project" value="UniProtKB-KW"/>
</dbReference>
<sequence length="146" mass="15966">MASQVEVGPWRGDGGVNPWTFKPNGRIVGFRIASGDVIDSIRFTYEDNSQVSHHSDTYGGDGGTLNLPAKFDDDEDLIRVSGTIGKFYSITVITSLSFHSNKGKSYGPYGRGDRTSFSLPVTKGKFIRFFGNYGDFLDSIGVILQP</sequence>
<dbReference type="CDD" id="cd09612">
    <property type="entry name" value="Jacalin"/>
    <property type="match status" value="1"/>
</dbReference>
<dbReference type="InterPro" id="IPR001229">
    <property type="entry name" value="Jacalin-like_lectin_dom"/>
</dbReference>
<evidence type="ECO:0000256" key="1">
    <source>
        <dbReference type="ARBA" id="ARBA00006568"/>
    </source>
</evidence>
<feature type="domain" description="Jacalin-type lectin" evidence="3">
    <location>
        <begin position="4"/>
        <end position="146"/>
    </location>
</feature>
<dbReference type="Proteomes" id="UP000243975">
    <property type="component" value="Unassembled WGS sequence"/>
</dbReference>
<gene>
    <name evidence="4" type="ORF">Ccrd_024904</name>
</gene>
<evidence type="ECO:0000313" key="4">
    <source>
        <dbReference type="EMBL" id="KVH87809.1"/>
    </source>
</evidence>
<dbReference type="Pfam" id="PF01419">
    <property type="entry name" value="Jacalin"/>
    <property type="match status" value="1"/>
</dbReference>
<dbReference type="Gene3D" id="2.100.10.30">
    <property type="entry name" value="Jacalin-like lectin domain"/>
    <property type="match status" value="1"/>
</dbReference>
<dbReference type="EMBL" id="LEKV01005810">
    <property type="protein sequence ID" value="KVH87809.1"/>
    <property type="molecule type" value="Genomic_DNA"/>
</dbReference>
<proteinExistence type="inferred from homology"/>
<dbReference type="InterPro" id="IPR033734">
    <property type="entry name" value="Jacalin-like_lectin_dom_plant"/>
</dbReference>
<comment type="similarity">
    <text evidence="1">Belongs to the jacalin lectin family.</text>
</comment>
<dbReference type="SMART" id="SM00915">
    <property type="entry name" value="Jacalin"/>
    <property type="match status" value="1"/>
</dbReference>
<keyword evidence="5" id="KW-1185">Reference proteome</keyword>
<evidence type="ECO:0000313" key="5">
    <source>
        <dbReference type="Proteomes" id="UP000243975"/>
    </source>
</evidence>
<dbReference type="PROSITE" id="PS51752">
    <property type="entry name" value="JACALIN_LECTIN"/>
    <property type="match status" value="1"/>
</dbReference>
<protein>
    <submittedName>
        <fullName evidence="4">Mannose-binding lectin</fullName>
    </submittedName>
</protein>
<evidence type="ECO:0000256" key="2">
    <source>
        <dbReference type="ARBA" id="ARBA00022734"/>
    </source>
</evidence>
<dbReference type="AlphaFoldDB" id="A0A103XBT3"/>
<name>A0A103XBT3_CYNCS</name>
<keyword evidence="2" id="KW-0430">Lectin</keyword>
<dbReference type="InterPro" id="IPR036404">
    <property type="entry name" value="Jacalin-like_lectin_dom_sf"/>
</dbReference>
<dbReference type="STRING" id="59895.A0A103XBT3"/>
<dbReference type="PANTHER" id="PTHR46506">
    <property type="entry name" value="OS05G0143600 PROTEIN"/>
    <property type="match status" value="1"/>
</dbReference>
<accession>A0A103XBT3</accession>
<organism evidence="4 5">
    <name type="scientific">Cynara cardunculus var. scolymus</name>
    <name type="common">Globe artichoke</name>
    <name type="synonym">Cynara scolymus</name>
    <dbReference type="NCBI Taxonomy" id="59895"/>
    <lineage>
        <taxon>Eukaryota</taxon>
        <taxon>Viridiplantae</taxon>
        <taxon>Streptophyta</taxon>
        <taxon>Embryophyta</taxon>
        <taxon>Tracheophyta</taxon>
        <taxon>Spermatophyta</taxon>
        <taxon>Magnoliopsida</taxon>
        <taxon>eudicotyledons</taxon>
        <taxon>Gunneridae</taxon>
        <taxon>Pentapetalae</taxon>
        <taxon>asterids</taxon>
        <taxon>campanulids</taxon>
        <taxon>Asterales</taxon>
        <taxon>Asteraceae</taxon>
        <taxon>Carduoideae</taxon>
        <taxon>Cardueae</taxon>
        <taxon>Carduinae</taxon>
        <taxon>Cynara</taxon>
    </lineage>
</organism>
<dbReference type="Gramene" id="KVH87809">
    <property type="protein sequence ID" value="KVH87809"/>
    <property type="gene ID" value="Ccrd_024904"/>
</dbReference>